<dbReference type="SMART" id="SM00950">
    <property type="entry name" value="Piwi"/>
    <property type="match status" value="1"/>
</dbReference>
<dbReference type="InterPro" id="IPR003165">
    <property type="entry name" value="Piwi"/>
</dbReference>
<dbReference type="Gene3D" id="3.30.420.10">
    <property type="entry name" value="Ribonuclease H-like superfamily/Ribonuclease H"/>
    <property type="match status" value="1"/>
</dbReference>
<sequence length="435" mass="49760">LAQADSRMLQEELPRCSAKLGVHLDQSPLIKTITLAQLRYAFEEFRKKSVCLIFRFLFVQGIELAVIILYDSRSYSTIKRLGDLELGMKTQCVKNTTLRKPNVMINLMLKINGKLGGINWSVKQLHEDSLLMVMGADVTHPAMTKADRLQKSVAAVIGSLSPDLMRYAAVIRQQDTRERADKATRELIDSMDTIVTDLLKASLCTGTAVQISSSTPRSCIKGLYCAGYKDCHRDLPDCELTRMNKAFGQFNNNRLPNRIIFYRDGVSEGQFQSTLVSELTAIQRACRLLKQDYEPGITFIVVQKRHHLRFQPVDPRMRNVEPGTVVDQQVTHPREFDFYLCSQEGIQGTTKPAHYHVLYDDNNWSSDALQCFTYYLCHAYMRCCRSVSYPAPTFYSHLAAFRARDWLKDTPRPEEILQNNKFKLNPSQQNAMFFL</sequence>
<dbReference type="PROSITE" id="PS50822">
    <property type="entry name" value="PIWI"/>
    <property type="match status" value="1"/>
</dbReference>
<name>A0A183TS41_SCHSO</name>
<dbReference type="Gene3D" id="3.40.50.2300">
    <property type="match status" value="1"/>
</dbReference>
<dbReference type="AlphaFoldDB" id="A0A183TS41"/>
<evidence type="ECO:0000313" key="2">
    <source>
        <dbReference type="WBParaSite" id="SSLN_0002001601-mRNA-1"/>
    </source>
</evidence>
<protein>
    <submittedName>
        <fullName evidence="2">Piwi domain-containing protein</fullName>
    </submittedName>
</protein>
<evidence type="ECO:0000259" key="1">
    <source>
        <dbReference type="PROSITE" id="PS50822"/>
    </source>
</evidence>
<feature type="domain" description="Piwi" evidence="1">
    <location>
        <begin position="64"/>
        <end position="408"/>
    </location>
</feature>
<dbReference type="Pfam" id="PF02171">
    <property type="entry name" value="Piwi"/>
    <property type="match status" value="1"/>
</dbReference>
<reference evidence="2" key="1">
    <citation type="submission" date="2016-06" db="UniProtKB">
        <authorList>
            <consortium name="WormBaseParasite"/>
        </authorList>
    </citation>
    <scope>IDENTIFICATION</scope>
</reference>
<dbReference type="InterPro" id="IPR012337">
    <property type="entry name" value="RNaseH-like_sf"/>
</dbReference>
<dbReference type="SUPFAM" id="SSF53098">
    <property type="entry name" value="Ribonuclease H-like"/>
    <property type="match status" value="1"/>
</dbReference>
<accession>A0A183TS41</accession>
<proteinExistence type="predicted"/>
<dbReference type="WBParaSite" id="SSLN_0002001601-mRNA-1">
    <property type="protein sequence ID" value="SSLN_0002001601-mRNA-1"/>
    <property type="gene ID" value="SSLN_0002001601"/>
</dbReference>
<organism evidence="2">
    <name type="scientific">Schistocephalus solidus</name>
    <name type="common">Tapeworm</name>
    <dbReference type="NCBI Taxonomy" id="70667"/>
    <lineage>
        <taxon>Eukaryota</taxon>
        <taxon>Metazoa</taxon>
        <taxon>Spiralia</taxon>
        <taxon>Lophotrochozoa</taxon>
        <taxon>Platyhelminthes</taxon>
        <taxon>Cestoda</taxon>
        <taxon>Eucestoda</taxon>
        <taxon>Diphyllobothriidea</taxon>
        <taxon>Diphyllobothriidae</taxon>
        <taxon>Schistocephalus</taxon>
    </lineage>
</organism>
<dbReference type="GO" id="GO:0003676">
    <property type="term" value="F:nucleic acid binding"/>
    <property type="evidence" value="ECO:0007669"/>
    <property type="project" value="InterPro"/>
</dbReference>
<dbReference type="PANTHER" id="PTHR22891">
    <property type="entry name" value="EUKARYOTIC TRANSLATION INITIATION FACTOR 2C"/>
    <property type="match status" value="1"/>
</dbReference>
<dbReference type="InterPro" id="IPR036397">
    <property type="entry name" value="RNaseH_sf"/>
</dbReference>